<dbReference type="InterPro" id="IPR053052">
    <property type="entry name" value="Imprinting_Balance_Reg"/>
</dbReference>
<keyword evidence="2" id="KW-1185">Reference proteome</keyword>
<proteinExistence type="predicted"/>
<evidence type="ECO:0000313" key="1">
    <source>
        <dbReference type="EMBL" id="KAJ1687231.1"/>
    </source>
</evidence>
<organism evidence="1 2">
    <name type="scientific">Rhynchospora breviuscula</name>
    <dbReference type="NCBI Taxonomy" id="2022672"/>
    <lineage>
        <taxon>Eukaryota</taxon>
        <taxon>Viridiplantae</taxon>
        <taxon>Streptophyta</taxon>
        <taxon>Embryophyta</taxon>
        <taxon>Tracheophyta</taxon>
        <taxon>Spermatophyta</taxon>
        <taxon>Magnoliopsida</taxon>
        <taxon>Liliopsida</taxon>
        <taxon>Poales</taxon>
        <taxon>Cyperaceae</taxon>
        <taxon>Cyperoideae</taxon>
        <taxon>Rhynchosporeae</taxon>
        <taxon>Rhynchospora</taxon>
    </lineage>
</organism>
<dbReference type="AlphaFoldDB" id="A0A9Q0C4L8"/>
<dbReference type="OrthoDB" id="10250354at2759"/>
<protein>
    <submittedName>
        <fullName evidence="1">Uncharacterized protein</fullName>
    </submittedName>
</protein>
<comment type="caution">
    <text evidence="1">The sequence shown here is derived from an EMBL/GenBank/DDBJ whole genome shotgun (WGS) entry which is preliminary data.</text>
</comment>
<accession>A0A9Q0C4L8</accession>
<gene>
    <name evidence="1" type="ORF">LUZ63_018621</name>
</gene>
<evidence type="ECO:0000313" key="2">
    <source>
        <dbReference type="Proteomes" id="UP001151287"/>
    </source>
</evidence>
<dbReference type="Proteomes" id="UP001151287">
    <property type="component" value="Unassembled WGS sequence"/>
</dbReference>
<name>A0A9Q0C4L8_9POAL</name>
<sequence length="212" mass="23314">MRPSMNLSSSHFLTRTPVSSISSVPPNRVPKMSRQSDSGFWTSCPACCHVHQYSREYLKRKLRCPVCRRPFVADELPSPPPVVPGTDMYYCSWGFFPLGFPQSPTPPSNWAPFTPCNNHPSSNVDPTPVNPAPAPVNPVPQKTTARKKVLATKRTFSNGAGLRQEDEIFKGIDVNEVARVSDLMGGDNHSDAIGFNIDVDVDAAAEDVFGIW</sequence>
<reference evidence="1" key="1">
    <citation type="journal article" date="2022" name="Cell">
        <title>Repeat-based holocentromeres influence genome architecture and karyotype evolution.</title>
        <authorList>
            <person name="Hofstatter P.G."/>
            <person name="Thangavel G."/>
            <person name="Lux T."/>
            <person name="Neumann P."/>
            <person name="Vondrak T."/>
            <person name="Novak P."/>
            <person name="Zhang M."/>
            <person name="Costa L."/>
            <person name="Castellani M."/>
            <person name="Scott A."/>
            <person name="Toegelov H."/>
            <person name="Fuchs J."/>
            <person name="Mata-Sucre Y."/>
            <person name="Dias Y."/>
            <person name="Vanzela A.L.L."/>
            <person name="Huettel B."/>
            <person name="Almeida C.C.S."/>
            <person name="Simkova H."/>
            <person name="Souza G."/>
            <person name="Pedrosa-Harand A."/>
            <person name="Macas J."/>
            <person name="Mayer K.F.X."/>
            <person name="Houben A."/>
            <person name="Marques A."/>
        </authorList>
    </citation>
    <scope>NUCLEOTIDE SEQUENCE</scope>
    <source>
        <strain evidence="1">RhyBre1mFocal</strain>
    </source>
</reference>
<dbReference type="PANTHER" id="PTHR45496">
    <property type="entry name" value="CHAPERONE DNAJ-DOMAIN SUPERFAMILY PROTEIN"/>
    <property type="match status" value="1"/>
</dbReference>
<dbReference type="EMBL" id="JAMQYH010000005">
    <property type="protein sequence ID" value="KAJ1687231.1"/>
    <property type="molecule type" value="Genomic_DNA"/>
</dbReference>
<dbReference type="PANTHER" id="PTHR45496:SF1">
    <property type="entry name" value="CHAPERONE DNAJ-DOMAIN SUPERFAMILY PROTEIN"/>
    <property type="match status" value="1"/>
</dbReference>